<feature type="transmembrane region" description="Helical" evidence="1">
    <location>
        <begin position="143"/>
        <end position="162"/>
    </location>
</feature>
<feature type="transmembrane region" description="Helical" evidence="1">
    <location>
        <begin position="72"/>
        <end position="91"/>
    </location>
</feature>
<keyword evidence="1" id="KW-0812">Transmembrane</keyword>
<name>A0A2K8T8K3_9NOSO</name>
<protein>
    <submittedName>
        <fullName evidence="2">Putative membrane protein</fullName>
    </submittedName>
</protein>
<proteinExistence type="predicted"/>
<feature type="transmembrane region" description="Helical" evidence="1">
    <location>
        <begin position="48"/>
        <end position="66"/>
    </location>
</feature>
<dbReference type="KEGG" id="nfl:COO91_10122"/>
<evidence type="ECO:0000256" key="1">
    <source>
        <dbReference type="SAM" id="Phobius"/>
    </source>
</evidence>
<dbReference type="Proteomes" id="UP000232003">
    <property type="component" value="Plasmid pNFSY07"/>
</dbReference>
<dbReference type="InterPro" id="IPR009781">
    <property type="entry name" value="DUF1345"/>
</dbReference>
<organism evidence="2 3">
    <name type="scientific">Nostoc flagelliforme CCNUN1</name>
    <dbReference type="NCBI Taxonomy" id="2038116"/>
    <lineage>
        <taxon>Bacteria</taxon>
        <taxon>Bacillati</taxon>
        <taxon>Cyanobacteriota</taxon>
        <taxon>Cyanophyceae</taxon>
        <taxon>Nostocales</taxon>
        <taxon>Nostocaceae</taxon>
        <taxon>Nostoc</taxon>
    </lineage>
</organism>
<accession>A0A2K8T8K3</accession>
<dbReference type="EMBL" id="CP024792">
    <property type="protein sequence ID" value="AUB43913.1"/>
    <property type="molecule type" value="Genomic_DNA"/>
</dbReference>
<dbReference type="AlphaFoldDB" id="A0A2K8T8K3"/>
<reference evidence="2 3" key="1">
    <citation type="submission" date="2017-11" db="EMBL/GenBank/DDBJ databases">
        <title>Complete genome of a free-living desiccation-tolerant cyanobacterium and its photosynthetic adaptation to extreme terrestrial habitat.</title>
        <authorList>
            <person name="Shang J."/>
        </authorList>
    </citation>
    <scope>NUCLEOTIDE SEQUENCE [LARGE SCALE GENOMIC DNA]</scope>
    <source>
        <strain evidence="2 3">CCNUN1</strain>
        <plasmid evidence="3">pnfsy07</plasmid>
    </source>
</reference>
<keyword evidence="2" id="KW-0614">Plasmid</keyword>
<gene>
    <name evidence="2" type="ORF">COO91_10122</name>
</gene>
<feature type="transmembrane region" description="Helical" evidence="1">
    <location>
        <begin position="111"/>
        <end position="131"/>
    </location>
</feature>
<dbReference type="Pfam" id="PF07077">
    <property type="entry name" value="DUF1345"/>
    <property type="match status" value="1"/>
</dbReference>
<sequence>MRTTQHKTLDPEPHQNTKFPLRSKSRVLMSGLLFGHSLLSHLDSKTRLGLTIMLAMTVFLRLPTTINLANRILTAWILGVFCFLTLVVLMMCSATPQKTRYRAQRQEAQHLAIFILVVITACTSIFAIGLMQAINDNKNISESTLAVEIALSLVAVICSWFLTHTMFALHYATCYYHPDFLNEEIGYVGGLSFPGDELPDYWDFMYFSFTIGMTAQTSDISLPAFGMRRLAIGHGMISFFFYMVILASSVNVASGLI</sequence>
<evidence type="ECO:0000313" key="3">
    <source>
        <dbReference type="Proteomes" id="UP000232003"/>
    </source>
</evidence>
<dbReference type="RefSeq" id="WP_339382456.1">
    <property type="nucleotide sequence ID" value="NZ_CAWNNC010000008.1"/>
</dbReference>
<geneLocation type="plasmid" evidence="3">
    <name>pnfsy07</name>
</geneLocation>
<evidence type="ECO:0000313" key="2">
    <source>
        <dbReference type="EMBL" id="AUB43913.1"/>
    </source>
</evidence>
<keyword evidence="3" id="KW-1185">Reference proteome</keyword>
<keyword evidence="1" id="KW-1133">Transmembrane helix</keyword>
<keyword evidence="1" id="KW-0472">Membrane</keyword>
<feature type="transmembrane region" description="Helical" evidence="1">
    <location>
        <begin position="230"/>
        <end position="250"/>
    </location>
</feature>